<evidence type="ECO:0000313" key="5">
    <source>
        <dbReference type="Proteomes" id="UP000663864"/>
    </source>
</evidence>
<evidence type="ECO:0000313" key="4">
    <source>
        <dbReference type="EMBL" id="CAF3819523.1"/>
    </source>
</evidence>
<dbReference type="Gene3D" id="3.30.420.10">
    <property type="entry name" value="Ribonuclease H-like superfamily/Ribonuclease H"/>
    <property type="match status" value="2"/>
</dbReference>
<gene>
    <name evidence="4" type="ORF">JBS370_LOCUS16370</name>
    <name evidence="3" type="ORF">ZHD862_LOCUS27954</name>
</gene>
<dbReference type="Gene3D" id="3.20.20.80">
    <property type="entry name" value="Glycosidases"/>
    <property type="match status" value="1"/>
</dbReference>
<sequence length="794" mass="90070">MTPLQMDLIDFRTRSDKDFQWILHCRDHCSKYSWAFALKSKEGQFIANHLTTLFYQFGPCKILQSGLSIIDGRPCRPESQGLVERGKATLCNILGKYMEDRKTTSWTTCLLPVVFSMNTSLARGIDTTPYEIVFGIINEEDLPPAILEQLMEDKTSMSTTYDISDTDAVSEQHSISSTITKPDASAADSISEPAAPSDIINDVCTQAVDSIDSSNEETDNITQHTNEVNSGNITSAYSAYLVIRQRATEKYLSNANKRIKAYNEFIENFSFICTIGDYVGIKIDKVDRTNTDPKILPAVVFKKRHDKIKVACENGIIDKWCSFDSVVKLSTVLEKMIDLNTSQLKRISIIIASKLYVRGSATGFTCSCRVKADKCDTYNDQQYGIGQCIDVSQCPDAVYQFDLCESQPANIQCCFSLGPRQEEFRAPWIATVNNIDWPSSRTATPTAQQAELINILDTVQRLNMNAVVFQIRPVGDAFYASTLEPWSLYLTGTHGKAPSPLWDPLTFITTEAHKRNIEVHAWLNPYRARMSDATYTLAPNHMAKRFPKYAYTYNKYIWMDPGAIEVQQFICNVTEDIVSRYAVDSIHMDDYFYPYSDGTEFPDAKTYKAYQQTGGKLSKSDWRRSNVNNLIQMIYTRIHAIKPKVKFGISPFGIWKNGVPQGITGLSSYDSLYSDSRMWLEQGLVDYLTPQLYWQIDPPAQSYSALLKWWIGESKKGRHVYPGNAVYRIRPTDSNWPVTEIVRQINITRSMRDSLALGNVFFSVTQIMQNVKGIQTELAKLYKQKVAVPKMNWL</sequence>
<dbReference type="InterPro" id="IPR003790">
    <property type="entry name" value="GHL10"/>
</dbReference>
<dbReference type="PANTHER" id="PTHR43405">
    <property type="entry name" value="GLYCOSYL HYDROLASE DIGH"/>
    <property type="match status" value="1"/>
</dbReference>
<accession>A0A815DH70</accession>
<dbReference type="InterPro" id="IPR036397">
    <property type="entry name" value="RNaseH_sf"/>
</dbReference>
<dbReference type="Pfam" id="PF02638">
    <property type="entry name" value="GHL10"/>
    <property type="match status" value="1"/>
</dbReference>
<comment type="caution">
    <text evidence="3">The sequence shown here is derived from an EMBL/GenBank/DDBJ whole genome shotgun (WGS) entry which is preliminary data.</text>
</comment>
<reference evidence="3" key="1">
    <citation type="submission" date="2021-02" db="EMBL/GenBank/DDBJ databases">
        <authorList>
            <person name="Nowell W R."/>
        </authorList>
    </citation>
    <scope>NUCLEOTIDE SEQUENCE</scope>
</reference>
<protein>
    <recommendedName>
        <fullName evidence="2">Glycosyl hydrolase-like 10 domain-containing protein</fullName>
    </recommendedName>
</protein>
<evidence type="ECO:0000313" key="3">
    <source>
        <dbReference type="EMBL" id="CAF1300831.1"/>
    </source>
</evidence>
<dbReference type="Proteomes" id="UP000663864">
    <property type="component" value="Unassembled WGS sequence"/>
</dbReference>
<dbReference type="EMBL" id="CAJNOT010002269">
    <property type="protein sequence ID" value="CAF1300831.1"/>
    <property type="molecule type" value="Genomic_DNA"/>
</dbReference>
<dbReference type="InterPro" id="IPR012337">
    <property type="entry name" value="RNaseH-like_sf"/>
</dbReference>
<dbReference type="InterPro" id="IPR052177">
    <property type="entry name" value="Divisome_Glycosyl_Hydrolase"/>
</dbReference>
<keyword evidence="1" id="KW-0732">Signal</keyword>
<dbReference type="GO" id="GO:0003676">
    <property type="term" value="F:nucleic acid binding"/>
    <property type="evidence" value="ECO:0007669"/>
    <property type="project" value="InterPro"/>
</dbReference>
<feature type="domain" description="Glycosyl hydrolase-like 10" evidence="2">
    <location>
        <begin position="423"/>
        <end position="730"/>
    </location>
</feature>
<name>A0A815DH70_9BILA</name>
<dbReference type="AlphaFoldDB" id="A0A815DH70"/>
<dbReference type="SUPFAM" id="SSF53098">
    <property type="entry name" value="Ribonuclease H-like"/>
    <property type="match status" value="1"/>
</dbReference>
<dbReference type="PANTHER" id="PTHR43405:SF1">
    <property type="entry name" value="GLYCOSYL HYDROLASE DIGH"/>
    <property type="match status" value="1"/>
</dbReference>
<evidence type="ECO:0000256" key="1">
    <source>
        <dbReference type="ARBA" id="ARBA00022729"/>
    </source>
</evidence>
<organism evidence="3 5">
    <name type="scientific">Rotaria sordida</name>
    <dbReference type="NCBI Taxonomy" id="392033"/>
    <lineage>
        <taxon>Eukaryota</taxon>
        <taxon>Metazoa</taxon>
        <taxon>Spiralia</taxon>
        <taxon>Gnathifera</taxon>
        <taxon>Rotifera</taxon>
        <taxon>Eurotatoria</taxon>
        <taxon>Bdelloidea</taxon>
        <taxon>Philodinida</taxon>
        <taxon>Philodinidae</taxon>
        <taxon>Rotaria</taxon>
    </lineage>
</organism>
<evidence type="ECO:0000259" key="2">
    <source>
        <dbReference type="Pfam" id="PF02638"/>
    </source>
</evidence>
<dbReference type="Proteomes" id="UP000663836">
    <property type="component" value="Unassembled WGS sequence"/>
</dbReference>
<proteinExistence type="predicted"/>
<dbReference type="InterPro" id="IPR017853">
    <property type="entry name" value="GH"/>
</dbReference>
<dbReference type="EMBL" id="CAJOBD010001639">
    <property type="protein sequence ID" value="CAF3819523.1"/>
    <property type="molecule type" value="Genomic_DNA"/>
</dbReference>
<dbReference type="SUPFAM" id="SSF51445">
    <property type="entry name" value="(Trans)glycosidases"/>
    <property type="match status" value="1"/>
</dbReference>